<keyword evidence="6" id="KW-0934">Plastid</keyword>
<evidence type="ECO:0000256" key="11">
    <source>
        <dbReference type="ARBA" id="ARBA00022964"/>
    </source>
</evidence>
<dbReference type="Gramene" id="OB06G28970.1">
    <property type="protein sequence ID" value="OB06G28970.1"/>
    <property type="gene ID" value="OB06G28970"/>
</dbReference>
<dbReference type="AlphaFoldDB" id="J3MFV3"/>
<keyword evidence="12 19" id="KW-0560">Oxidoreductase</keyword>
<dbReference type="FunFam" id="3.10.450.60:FF:000005">
    <property type="entry name" value="Lipoxygenase"/>
    <property type="match status" value="1"/>
</dbReference>
<sequence>MAAPARPPPSSAALLSANHGSACRFTATVSASRAPAAAVNVVHSRRRSGTCARRWITGARRRATELSRIRCSAVDGGRGGEATSALAAVTAVEQDHAAVITMKATVTAKAPAGARGLLSHVGVDGVRDDIADFTQRSLFLELVSSELEPKTGEEKSTISGYAHVTRRDGAGATYEATFAVPASFGPVGAVLVENEHHREMFLRDIVLTDGGSSSSSAAVFECNSWVHSKFDDSRKRAFFPLKSYLPSRTPQGVARLRNDELAAVRGDGHGERRSFERVYDYDVYNDLGNPDADPATKRPVLGGKDHPYPRRCRTGRPRSKKDPSSEKRSSSVYVPRDEVFSEVKSATFSAMTLRSAMHAVVPSIETALVDAAMGFPHFAAIDALFDDGIKLPGGKNGLDRLLTLVPRLIKAAGEVSDFVLRFETPEMIDRDKFAWFRDEEFARQTLAGLNPLSIQLVTELPITSKLDEEIYGSPDSLIIKELIEERINGAMTAQEALESKKLFMLDYHDLFLPYVNKVRELDGTTLYGSRTLFFLTGDGTLNPIAIELTRPKSPARPQWRQVFTHRCDATGSWLWKLAKAHVLAHDSGYHQLVSHWLRTHCCVEPYIIAANRRLSRMHPVHRLLRPHFRYTMAINAPARGVLVSAGGIIESSFSPGRYSMELSSAVYDALWRFDMEALPADLIRRGMAAEGDDGELVLAIEDYPYANDGLLVWESIKEWASDYVRCYYSSAEEIAGDEELQGWWTEVRTKGHADKKDEPWWPVLDSHQSLVQVLTTIMWVTSGHHAAVNFGQYHFAGYFPNRPTIARRNMPVEEGVGGREMEAFLARPEETLLGTFPSQIQAAVVMTVLDILSAHSPDEEYMGARAEAAWAAEPMALAAFERFSGRMKEIEGIVDERNAREELRNRCGAGVVPYELLKPFSGAGVTGRGIPNSISI</sequence>
<evidence type="ECO:0000256" key="21">
    <source>
        <dbReference type="SAM" id="MobiDB-lite"/>
    </source>
</evidence>
<dbReference type="UniPathway" id="UPA00382"/>
<dbReference type="PROSITE" id="PS51393">
    <property type="entry name" value="LIPOXYGENASE_3"/>
    <property type="match status" value="1"/>
</dbReference>
<feature type="compositionally biased region" description="Basic residues" evidence="21">
    <location>
        <begin position="309"/>
        <end position="319"/>
    </location>
</feature>
<dbReference type="Gene3D" id="2.60.60.20">
    <property type="entry name" value="PLAT/LH2 domain"/>
    <property type="match status" value="1"/>
</dbReference>
<keyword evidence="13 19" id="KW-0408">Iron</keyword>
<keyword evidence="10" id="KW-0809">Transit peptide</keyword>
<reference evidence="24" key="2">
    <citation type="submission" date="2013-04" db="UniProtKB">
        <authorList>
            <consortium name="EnsemblPlants"/>
        </authorList>
    </citation>
    <scope>IDENTIFICATION</scope>
</reference>
<comment type="similarity">
    <text evidence="3 19">Belongs to the lipoxygenase family.</text>
</comment>
<reference evidence="24" key="1">
    <citation type="journal article" date="2013" name="Nat. Commun.">
        <title>Whole-genome sequencing of Oryza brachyantha reveals mechanisms underlying Oryza genome evolution.</title>
        <authorList>
            <person name="Chen J."/>
            <person name="Huang Q."/>
            <person name="Gao D."/>
            <person name="Wang J."/>
            <person name="Lang Y."/>
            <person name="Liu T."/>
            <person name="Li B."/>
            <person name="Bai Z."/>
            <person name="Luis Goicoechea J."/>
            <person name="Liang C."/>
            <person name="Chen C."/>
            <person name="Zhang W."/>
            <person name="Sun S."/>
            <person name="Liao Y."/>
            <person name="Zhang X."/>
            <person name="Yang L."/>
            <person name="Song C."/>
            <person name="Wang M."/>
            <person name="Shi J."/>
            <person name="Liu G."/>
            <person name="Liu J."/>
            <person name="Zhou H."/>
            <person name="Zhou W."/>
            <person name="Yu Q."/>
            <person name="An N."/>
            <person name="Chen Y."/>
            <person name="Cai Q."/>
            <person name="Wang B."/>
            <person name="Liu B."/>
            <person name="Min J."/>
            <person name="Huang Y."/>
            <person name="Wu H."/>
            <person name="Li Z."/>
            <person name="Zhang Y."/>
            <person name="Yin Y."/>
            <person name="Song W."/>
            <person name="Jiang J."/>
            <person name="Jackson S.A."/>
            <person name="Wing R.A."/>
            <person name="Wang J."/>
            <person name="Chen M."/>
        </authorList>
    </citation>
    <scope>NUCLEOTIDE SEQUENCE [LARGE SCALE GENOMIC DNA]</scope>
    <source>
        <strain evidence="24">cv. IRGC 101232</strain>
    </source>
</reference>
<dbReference type="GO" id="GO:0046872">
    <property type="term" value="F:metal ion binding"/>
    <property type="evidence" value="ECO:0007669"/>
    <property type="project" value="UniProtKB-UniRule"/>
</dbReference>
<evidence type="ECO:0000259" key="23">
    <source>
        <dbReference type="PROSITE" id="PS51393"/>
    </source>
</evidence>
<dbReference type="InterPro" id="IPR027433">
    <property type="entry name" value="Lipoxygenase_dom_3"/>
</dbReference>
<evidence type="ECO:0000256" key="3">
    <source>
        <dbReference type="ARBA" id="ARBA00009419"/>
    </source>
</evidence>
<dbReference type="GeneID" id="102720810"/>
<feature type="region of interest" description="Disordered" evidence="21">
    <location>
        <begin position="289"/>
        <end position="331"/>
    </location>
</feature>
<dbReference type="InterPro" id="IPR020834">
    <property type="entry name" value="LipOase_CS"/>
</dbReference>
<accession>J3MFV3</accession>
<dbReference type="GO" id="GO:0034440">
    <property type="term" value="P:lipid oxidation"/>
    <property type="evidence" value="ECO:0007669"/>
    <property type="project" value="InterPro"/>
</dbReference>
<keyword evidence="25" id="KW-1185">Reference proteome</keyword>
<evidence type="ECO:0000259" key="22">
    <source>
        <dbReference type="PROSITE" id="PS50095"/>
    </source>
</evidence>
<evidence type="ECO:0000256" key="4">
    <source>
        <dbReference type="ARBA" id="ARBA00022516"/>
    </source>
</evidence>
<evidence type="ECO:0000313" key="25">
    <source>
        <dbReference type="Proteomes" id="UP000006038"/>
    </source>
</evidence>
<feature type="domain" description="PLAT" evidence="22">
    <location>
        <begin position="117"/>
        <end position="240"/>
    </location>
</feature>
<comment type="subcellular location">
    <subcellularLocation>
        <location evidence="2">Plastid</location>
        <location evidence="2">Chloroplast</location>
    </subcellularLocation>
</comment>
<dbReference type="EC" id="1.13.11.-" evidence="20"/>
<protein>
    <recommendedName>
        <fullName evidence="20">Lipoxygenase</fullName>
        <ecNumber evidence="20">1.13.11.-</ecNumber>
    </recommendedName>
</protein>
<dbReference type="CDD" id="cd01751">
    <property type="entry name" value="PLAT_LH2"/>
    <property type="match status" value="1"/>
</dbReference>
<comment type="catalytic activity">
    <reaction evidence="17">
        <text>(9Z,12Z,15Z)-octadecatrienoate + O2 = (13S)-hydroperoxy-(9Z,11E,15Z)-octadecatrienoate</text>
        <dbReference type="Rhea" id="RHEA:34495"/>
        <dbReference type="ChEBI" id="CHEBI:15379"/>
        <dbReference type="ChEBI" id="CHEBI:32387"/>
        <dbReference type="ChEBI" id="CHEBI:58757"/>
        <dbReference type="EC" id="1.13.11.12"/>
    </reaction>
</comment>
<dbReference type="InterPro" id="IPR036226">
    <property type="entry name" value="LipOase_C_sf"/>
</dbReference>
<dbReference type="GO" id="GO:0006633">
    <property type="term" value="P:fatty acid biosynthetic process"/>
    <property type="evidence" value="ECO:0007669"/>
    <property type="project" value="UniProtKB-KW"/>
</dbReference>
<keyword evidence="5" id="KW-0150">Chloroplast</keyword>
<keyword evidence="7 19" id="KW-0479">Metal-binding</keyword>
<evidence type="ECO:0000313" key="24">
    <source>
        <dbReference type="EnsemblPlants" id="OB06G28970.1"/>
    </source>
</evidence>
<evidence type="ECO:0000256" key="1">
    <source>
        <dbReference type="ARBA" id="ARBA00001962"/>
    </source>
</evidence>
<dbReference type="InterPro" id="IPR001246">
    <property type="entry name" value="LipOase_plant"/>
</dbReference>
<dbReference type="EnsemblPlants" id="OB06G28970.1">
    <property type="protein sequence ID" value="OB06G28970.1"/>
    <property type="gene ID" value="OB06G28970"/>
</dbReference>
<dbReference type="GO" id="GO:0016165">
    <property type="term" value="F:linoleate 13S-lipoxygenase activity"/>
    <property type="evidence" value="ECO:0007669"/>
    <property type="project" value="UniProtKB-EC"/>
</dbReference>
<organism evidence="24">
    <name type="scientific">Oryza brachyantha</name>
    <name type="common">malo sina</name>
    <dbReference type="NCBI Taxonomy" id="4533"/>
    <lineage>
        <taxon>Eukaryota</taxon>
        <taxon>Viridiplantae</taxon>
        <taxon>Streptophyta</taxon>
        <taxon>Embryophyta</taxon>
        <taxon>Tracheophyta</taxon>
        <taxon>Spermatophyta</taxon>
        <taxon>Magnoliopsida</taxon>
        <taxon>Liliopsida</taxon>
        <taxon>Poales</taxon>
        <taxon>Poaceae</taxon>
        <taxon>BOP clade</taxon>
        <taxon>Oryzoideae</taxon>
        <taxon>Oryzeae</taxon>
        <taxon>Oryzinae</taxon>
        <taxon>Oryza</taxon>
    </lineage>
</organism>
<keyword evidence="14" id="KW-0443">Lipid metabolism</keyword>
<evidence type="ECO:0000256" key="12">
    <source>
        <dbReference type="ARBA" id="ARBA00023002"/>
    </source>
</evidence>
<keyword evidence="15 20" id="KW-0275">Fatty acid biosynthesis</keyword>
<dbReference type="eggNOG" id="ENOG502QQSP">
    <property type="taxonomic scope" value="Eukaryota"/>
</dbReference>
<feature type="domain" description="Lipoxygenase" evidence="23">
    <location>
        <begin position="243"/>
        <end position="936"/>
    </location>
</feature>
<dbReference type="InterPro" id="IPR001024">
    <property type="entry name" value="PLAT/LH2_dom"/>
</dbReference>
<comment type="pathway">
    <text evidence="20">Lipid metabolism; oxylipin biosynthesis.</text>
</comment>
<dbReference type="SMART" id="SM00308">
    <property type="entry name" value="LH2"/>
    <property type="match status" value="1"/>
</dbReference>
<dbReference type="InterPro" id="IPR013819">
    <property type="entry name" value="LipOase_C"/>
</dbReference>
<evidence type="ECO:0000256" key="2">
    <source>
        <dbReference type="ARBA" id="ARBA00004229"/>
    </source>
</evidence>
<dbReference type="PRINTS" id="PR00087">
    <property type="entry name" value="LIPOXYGENASE"/>
</dbReference>
<evidence type="ECO:0000256" key="10">
    <source>
        <dbReference type="ARBA" id="ARBA00022946"/>
    </source>
</evidence>
<dbReference type="InterPro" id="IPR036392">
    <property type="entry name" value="PLAT/LH2_dom_sf"/>
</dbReference>
<keyword evidence="11 19" id="KW-0223">Dioxygenase</keyword>
<dbReference type="Gene3D" id="3.10.450.60">
    <property type="match status" value="1"/>
</dbReference>
<dbReference type="HOGENOM" id="CLU_004282_0_0_1"/>
<dbReference type="GO" id="GO:0009507">
    <property type="term" value="C:chloroplast"/>
    <property type="evidence" value="ECO:0007669"/>
    <property type="project" value="UniProtKB-SubCell"/>
</dbReference>
<evidence type="ECO:0000256" key="17">
    <source>
        <dbReference type="ARBA" id="ARBA00052046"/>
    </source>
</evidence>
<dbReference type="Pfam" id="PF01477">
    <property type="entry name" value="PLAT"/>
    <property type="match status" value="1"/>
</dbReference>
<dbReference type="Gene3D" id="4.10.375.10">
    <property type="entry name" value="Lipoxygenase-1, Domain 2"/>
    <property type="match status" value="1"/>
</dbReference>
<evidence type="ECO:0000256" key="14">
    <source>
        <dbReference type="ARBA" id="ARBA00023098"/>
    </source>
</evidence>
<evidence type="ECO:0000256" key="7">
    <source>
        <dbReference type="ARBA" id="ARBA00022723"/>
    </source>
</evidence>
<comment type="function">
    <text evidence="20">Plant lipoxygenase may be involved in a number of diverse aspects of plant physiology including growth and development, pest resistance, and senescence or responses to wounding.</text>
</comment>
<dbReference type="OrthoDB" id="407298at2759"/>
<dbReference type="PANTHER" id="PTHR11771">
    <property type="entry name" value="LIPOXYGENASE"/>
    <property type="match status" value="1"/>
</dbReference>
<comment type="caution">
    <text evidence="18">Lacks conserved residue(s) required for the propagation of feature annotation.</text>
</comment>
<dbReference type="Pfam" id="PF00305">
    <property type="entry name" value="Lipoxygenase"/>
    <property type="match status" value="1"/>
</dbReference>
<evidence type="ECO:0000256" key="19">
    <source>
        <dbReference type="RuleBase" id="RU003974"/>
    </source>
</evidence>
<evidence type="ECO:0000256" key="18">
    <source>
        <dbReference type="PROSITE-ProRule" id="PRU00152"/>
    </source>
</evidence>
<dbReference type="FunFam" id="1.20.245.10:FF:000002">
    <property type="entry name" value="Lipoxygenase"/>
    <property type="match status" value="1"/>
</dbReference>
<dbReference type="Proteomes" id="UP000006038">
    <property type="component" value="Chromosome 6"/>
</dbReference>
<dbReference type="InterPro" id="IPR020833">
    <property type="entry name" value="LipOase_Fe_BS"/>
</dbReference>
<evidence type="ECO:0000256" key="8">
    <source>
        <dbReference type="ARBA" id="ARBA00022767"/>
    </source>
</evidence>
<evidence type="ECO:0000256" key="5">
    <source>
        <dbReference type="ARBA" id="ARBA00022528"/>
    </source>
</evidence>
<dbReference type="InterPro" id="IPR042057">
    <property type="entry name" value="Lipoxy_PLAT/LH2"/>
</dbReference>
<dbReference type="Gene3D" id="1.20.245.10">
    <property type="entry name" value="Lipoxygenase-1, Domain 5"/>
    <property type="match status" value="1"/>
</dbReference>
<dbReference type="InterPro" id="IPR000907">
    <property type="entry name" value="LipOase"/>
</dbReference>
<dbReference type="GO" id="GO:0031408">
    <property type="term" value="P:oxylipin biosynthetic process"/>
    <property type="evidence" value="ECO:0007669"/>
    <property type="project" value="UniProtKB-UniRule"/>
</dbReference>
<dbReference type="PROSITE" id="PS50095">
    <property type="entry name" value="PLAT"/>
    <property type="match status" value="1"/>
</dbReference>
<comment type="catalytic activity">
    <reaction evidence="16">
        <text>(9Z,12Z)-octadecadienoate + O2 = (13S)-hydroperoxy-(9Z,11E)-octadecadienoate</text>
        <dbReference type="Rhea" id="RHEA:22780"/>
        <dbReference type="ChEBI" id="CHEBI:15379"/>
        <dbReference type="ChEBI" id="CHEBI:30245"/>
        <dbReference type="ChEBI" id="CHEBI:57466"/>
        <dbReference type="EC" id="1.13.11.12"/>
    </reaction>
</comment>
<dbReference type="OMA" id="EFTKYER"/>
<evidence type="ECO:0000256" key="13">
    <source>
        <dbReference type="ARBA" id="ARBA00023004"/>
    </source>
</evidence>
<evidence type="ECO:0000256" key="16">
    <source>
        <dbReference type="ARBA" id="ARBA00051140"/>
    </source>
</evidence>
<dbReference type="KEGG" id="obr:102720810"/>
<evidence type="ECO:0000256" key="6">
    <source>
        <dbReference type="ARBA" id="ARBA00022640"/>
    </source>
</evidence>
<comment type="cofactor">
    <cofactor evidence="1 19">
        <name>Fe cation</name>
        <dbReference type="ChEBI" id="CHEBI:24875"/>
    </cofactor>
</comment>
<evidence type="ECO:0000256" key="9">
    <source>
        <dbReference type="ARBA" id="ARBA00022832"/>
    </source>
</evidence>
<dbReference type="PRINTS" id="PR00468">
    <property type="entry name" value="PLTLPOXGNASE"/>
</dbReference>
<proteinExistence type="inferred from homology"/>
<name>J3MFV3_ORYBR</name>
<evidence type="ECO:0000256" key="15">
    <source>
        <dbReference type="ARBA" id="ARBA00023160"/>
    </source>
</evidence>
<dbReference type="Gene3D" id="4.10.372.10">
    <property type="entry name" value="Lipoxygenase-1, Domain 3"/>
    <property type="match status" value="1"/>
</dbReference>
<dbReference type="STRING" id="4533.J3MFV3"/>
<evidence type="ECO:0000256" key="20">
    <source>
        <dbReference type="RuleBase" id="RU003975"/>
    </source>
</evidence>
<keyword evidence="9" id="KW-0276">Fatty acid metabolism</keyword>
<dbReference type="SUPFAM" id="SSF49723">
    <property type="entry name" value="Lipase/lipooxygenase domain (PLAT/LH2 domain)"/>
    <property type="match status" value="1"/>
</dbReference>
<keyword evidence="8 20" id="KW-0925">Oxylipin biosynthesis</keyword>
<feature type="compositionally biased region" description="Basic and acidic residues" evidence="21">
    <location>
        <begin position="320"/>
        <end position="331"/>
    </location>
</feature>
<dbReference type="PROSITE" id="PS00711">
    <property type="entry name" value="LIPOXYGENASE_1"/>
    <property type="match status" value="1"/>
</dbReference>
<keyword evidence="4 20" id="KW-0444">Lipid biosynthesis</keyword>
<dbReference type="SUPFAM" id="SSF48484">
    <property type="entry name" value="Lipoxigenase"/>
    <property type="match status" value="1"/>
</dbReference>
<dbReference type="PROSITE" id="PS00081">
    <property type="entry name" value="LIPOXYGENASE_2"/>
    <property type="match status" value="1"/>
</dbReference>